<accession>A0A0P6W429</accession>
<dbReference type="Proteomes" id="UP000048984">
    <property type="component" value="Unassembled WGS sequence"/>
</dbReference>
<dbReference type="EMBL" id="LJYW01000001">
    <property type="protein sequence ID" value="KPL53179.1"/>
    <property type="molecule type" value="Genomic_DNA"/>
</dbReference>
<proteinExistence type="predicted"/>
<gene>
    <name evidence="1" type="ORF">ABB55_13950</name>
</gene>
<evidence type="ECO:0000313" key="2">
    <source>
        <dbReference type="Proteomes" id="UP000048984"/>
    </source>
</evidence>
<name>A0A0P6W429_9HYPH</name>
<dbReference type="STRING" id="665126.ABB55_13950"/>
<keyword evidence="2" id="KW-1185">Reference proteome</keyword>
<dbReference type="AlphaFoldDB" id="A0A0P6W429"/>
<evidence type="ECO:0000313" key="1">
    <source>
        <dbReference type="EMBL" id="KPL53179.1"/>
    </source>
</evidence>
<sequence length="112" mass="12018">MTGFCDWLAEAEAGAAIAYYRGHLVFDRLPEKSSLTDQQRQALVAVADRVMSAAANGFCFPVQRRLGPNDWLYIAVRASPLRSAPRPALRIPGPFAAAANDAFPSPTSLVAA</sequence>
<comment type="caution">
    <text evidence="1">The sequence shown here is derived from an EMBL/GenBank/DDBJ whole genome shotgun (WGS) entry which is preliminary data.</text>
</comment>
<reference evidence="1 2" key="1">
    <citation type="submission" date="2015-09" db="EMBL/GenBank/DDBJ databases">
        <authorList>
            <person name="Jackson K.R."/>
            <person name="Lunt B.L."/>
            <person name="Fisher J.N.B."/>
            <person name="Gardner A.V."/>
            <person name="Bailey M.E."/>
            <person name="Deus L.M."/>
            <person name="Earl A.S."/>
            <person name="Gibby P.D."/>
            <person name="Hartmann K.A."/>
            <person name="Liu J.E."/>
            <person name="Manci A.M."/>
            <person name="Nielsen D.A."/>
            <person name="Solomon M.B."/>
            <person name="Breakwell D.P."/>
            <person name="Burnett S.H."/>
            <person name="Grose J.H."/>
        </authorList>
    </citation>
    <scope>NUCLEOTIDE SEQUENCE [LARGE SCALE GENOMIC DNA]</scope>
    <source>
        <strain evidence="1 2">16</strain>
    </source>
</reference>
<organism evidence="1 2">
    <name type="scientific">Prosthecodimorpha hirschii</name>
    <dbReference type="NCBI Taxonomy" id="665126"/>
    <lineage>
        <taxon>Bacteria</taxon>
        <taxon>Pseudomonadati</taxon>
        <taxon>Pseudomonadota</taxon>
        <taxon>Alphaproteobacteria</taxon>
        <taxon>Hyphomicrobiales</taxon>
        <taxon>Ancalomicrobiaceae</taxon>
        <taxon>Prosthecodimorpha</taxon>
    </lineage>
</organism>
<protein>
    <submittedName>
        <fullName evidence="1">Uncharacterized protein</fullName>
    </submittedName>
</protein>
<reference evidence="1 2" key="2">
    <citation type="submission" date="2015-10" db="EMBL/GenBank/DDBJ databases">
        <title>Draft Genome Sequence of Prosthecomicrobium hirschii ATCC 27832.</title>
        <authorList>
            <person name="Daniel J."/>
            <person name="Givan S.A."/>
            <person name="Brun Y.V."/>
            <person name="Brown P.J."/>
        </authorList>
    </citation>
    <scope>NUCLEOTIDE SEQUENCE [LARGE SCALE GENOMIC DNA]</scope>
    <source>
        <strain evidence="1 2">16</strain>
    </source>
</reference>